<dbReference type="EMBL" id="CP024091">
    <property type="protein sequence ID" value="ATP56315.1"/>
    <property type="molecule type" value="Genomic_DNA"/>
</dbReference>
<reference evidence="1 2" key="1">
    <citation type="submission" date="2017-10" db="EMBL/GenBank/DDBJ databases">
        <title>Whole genome of Pedobacter ginsengisoli T01R-27 isolated from tomato rhizosphere.</title>
        <authorList>
            <person name="Weon H.-Y."/>
            <person name="Lee S.A."/>
            <person name="Sang M.K."/>
            <person name="Song J."/>
        </authorList>
    </citation>
    <scope>NUCLEOTIDE SEQUENCE [LARGE SCALE GENOMIC DNA]</scope>
    <source>
        <strain evidence="1 2">T01R-27</strain>
    </source>
</reference>
<evidence type="ECO:0000313" key="1">
    <source>
        <dbReference type="EMBL" id="ATP56315.1"/>
    </source>
</evidence>
<dbReference type="AlphaFoldDB" id="A0A2D1U407"/>
<dbReference type="KEGG" id="pgs:CPT03_07430"/>
<sequence>MSEALSISPKKPQNDAFDYEELRKAGIAYLEKTGSATWTDYNVHDPGITMLELLCYAITDLSYRTNNTIPDLLATPEDARTNILKHFFSASKIFPNNAVTINDYRKLIIDIEGVKNAWLQKRSLGIFADISLKKLQFTQPQSFKWEPVDVLGYYDVLLEFDTNVDDDNKERIKSEVLELLMQNRNLCEDFLTINEISKQEFRLCTEIELKSDADPFDTLAELFFNIQLYLTPLIKFYWLNDLINMGYTSDAIFEGPLLIHGFIKEEELLASDLKREIHLSDIMQQMLNVPGVSNILDIIFNPTDQAKELDNKWIIPVRRGKQPIINILDSNVLIYKNGIPLRPDMNIIKNRFDKLMDNYISGNDLVRTEDIRFDEGTFIDTGNYYSIQNHFPKNYGISHWGLPEDATAERIAQAKQLQAYLYFFDQQLANSFSQLSNLGNLFSTDTQKNTYFANTVRSFKDASNIFLDNTTVDVNVQAAAEDKATYYKRRNLFLDHLLSRFSESFSDYVNVLYSGFTSNPKDVVSPSVINQEDIVQDKANFLKNYPEYSAKRFSAYNYTEQDQLWDSNNISGLEKRLQRLLGFENLNRRNLVNLNTNIQHGLNGSGNDEYWYRITDFKTGTILLEGSEKFPGEEEARFAMEDALSLIYSAQNLKTIDNGDGTFYYQVLNADKVIGTSTKLYSSMNEAALDLQQLVLLVTKNRAEEGMFLIEHMLLLPPQVKTINTPSTEVSELIPDDEAGFMPICVDDGCKDCEDKDPYSFRISIVLPAYTPRFLNIAFRQYAERTIRMEAPAHTFVKICWVSNEQLITFENAYKEWLDVKSGKTEDTTNTKLIEFINILTALKSIYPVARLEDCSSSEERTLFMLNQNALGTLKT</sequence>
<protein>
    <submittedName>
        <fullName evidence="1">Uncharacterized protein</fullName>
    </submittedName>
</protein>
<proteinExistence type="predicted"/>
<accession>A0A2D1U407</accession>
<keyword evidence="2" id="KW-1185">Reference proteome</keyword>
<dbReference type="Proteomes" id="UP000223749">
    <property type="component" value="Chromosome"/>
</dbReference>
<gene>
    <name evidence="1" type="ORF">CPT03_07430</name>
</gene>
<name>A0A2D1U407_9SPHI</name>
<organism evidence="1 2">
    <name type="scientific">Pedobacter ginsengisoli</name>
    <dbReference type="NCBI Taxonomy" id="363852"/>
    <lineage>
        <taxon>Bacteria</taxon>
        <taxon>Pseudomonadati</taxon>
        <taxon>Bacteroidota</taxon>
        <taxon>Sphingobacteriia</taxon>
        <taxon>Sphingobacteriales</taxon>
        <taxon>Sphingobacteriaceae</taxon>
        <taxon>Pedobacter</taxon>
    </lineage>
</organism>
<evidence type="ECO:0000313" key="2">
    <source>
        <dbReference type="Proteomes" id="UP000223749"/>
    </source>
</evidence>
<dbReference type="OrthoDB" id="8263000at2"/>
<dbReference type="RefSeq" id="WP_099438257.1">
    <property type="nucleotide sequence ID" value="NZ_CP024091.1"/>
</dbReference>